<protein>
    <submittedName>
        <fullName evidence="1">Uncharacterized protein</fullName>
    </submittedName>
</protein>
<keyword evidence="2" id="KW-1185">Reference proteome</keyword>
<gene>
    <name evidence="1" type="ORF">GNZ13_28600</name>
</gene>
<evidence type="ECO:0000313" key="2">
    <source>
        <dbReference type="Proteomes" id="UP000655523"/>
    </source>
</evidence>
<organism evidence="1 2">
    <name type="scientific">Paraburkholderia elongata</name>
    <dbReference type="NCBI Taxonomy" id="2675747"/>
    <lineage>
        <taxon>Bacteria</taxon>
        <taxon>Pseudomonadati</taxon>
        <taxon>Pseudomonadota</taxon>
        <taxon>Betaproteobacteria</taxon>
        <taxon>Burkholderiales</taxon>
        <taxon>Burkholderiaceae</taxon>
        <taxon>Paraburkholderia</taxon>
    </lineage>
</organism>
<name>A0A972NSR8_9BURK</name>
<dbReference type="RefSeq" id="WP_172170851.1">
    <property type="nucleotide sequence ID" value="NZ_WOEZ01000161.1"/>
</dbReference>
<evidence type="ECO:0000313" key="1">
    <source>
        <dbReference type="EMBL" id="NPT58411.1"/>
    </source>
</evidence>
<sequence>MIEAERASRRDGATCADKTVDIADWLAALVRTAALGKGQDFKRLLKIARRRFDMASISPGRAPI</sequence>
<proteinExistence type="predicted"/>
<accession>A0A972NSR8</accession>
<dbReference type="AlphaFoldDB" id="A0A972NSR8"/>
<reference evidence="1 2" key="1">
    <citation type="submission" date="2019-11" db="EMBL/GenBank/DDBJ databases">
        <title>Metabolism of dissolved organic matter in forest soils.</title>
        <authorList>
            <person name="Cyle K.T."/>
            <person name="Wilhelm R.C."/>
            <person name="Martinez C.E."/>
        </authorList>
    </citation>
    <scope>NUCLEOTIDE SEQUENCE [LARGE SCALE GENOMIC DNA]</scope>
    <source>
        <strain evidence="1 2">5N</strain>
    </source>
</reference>
<comment type="caution">
    <text evidence="1">The sequence shown here is derived from an EMBL/GenBank/DDBJ whole genome shotgun (WGS) entry which is preliminary data.</text>
</comment>
<dbReference type="EMBL" id="WOEZ01000161">
    <property type="protein sequence ID" value="NPT58411.1"/>
    <property type="molecule type" value="Genomic_DNA"/>
</dbReference>
<dbReference type="Proteomes" id="UP000655523">
    <property type="component" value="Unassembled WGS sequence"/>
</dbReference>